<reference evidence="2 3" key="1">
    <citation type="journal article" date="2021" name="Sci. Rep.">
        <title>The genome of the diatom Chaetoceros tenuissimus carries an ancient integrated fragment of an extant virus.</title>
        <authorList>
            <person name="Hongo Y."/>
            <person name="Kimura K."/>
            <person name="Takaki Y."/>
            <person name="Yoshida Y."/>
            <person name="Baba S."/>
            <person name="Kobayashi G."/>
            <person name="Nagasaki K."/>
            <person name="Hano T."/>
            <person name="Tomaru Y."/>
        </authorList>
    </citation>
    <scope>NUCLEOTIDE SEQUENCE [LARGE SCALE GENOMIC DNA]</scope>
    <source>
        <strain evidence="2 3">NIES-3715</strain>
    </source>
</reference>
<evidence type="ECO:0000313" key="3">
    <source>
        <dbReference type="Proteomes" id="UP001054902"/>
    </source>
</evidence>
<accession>A0AAD3CKW3</accession>
<keyword evidence="3" id="KW-1185">Reference proteome</keyword>
<feature type="compositionally biased region" description="Basic and acidic residues" evidence="1">
    <location>
        <begin position="48"/>
        <end position="79"/>
    </location>
</feature>
<name>A0AAD3CKW3_9STRA</name>
<sequence length="141" mass="15607">MASAKSPKFEASFTGLDLSEFASNNAPIQSASSTLLKVKQKEVLKKQMDAEEEAHMQQKAAEKARSQLKKLEEQKEKNEQPQGFYGALVSMHGTDFSGGKKEKSSAKTKAQKRTINSKFKAGGMKKNKVVKQMKKGLGKRR</sequence>
<dbReference type="EMBL" id="BLLK01000025">
    <property type="protein sequence ID" value="GFH47932.1"/>
    <property type="molecule type" value="Genomic_DNA"/>
</dbReference>
<comment type="caution">
    <text evidence="2">The sequence shown here is derived from an EMBL/GenBank/DDBJ whole genome shotgun (WGS) entry which is preliminary data.</text>
</comment>
<feature type="compositionally biased region" description="Basic residues" evidence="1">
    <location>
        <begin position="123"/>
        <end position="141"/>
    </location>
</feature>
<feature type="region of interest" description="Disordered" evidence="1">
    <location>
        <begin position="48"/>
        <end position="141"/>
    </location>
</feature>
<proteinExistence type="predicted"/>
<dbReference type="Proteomes" id="UP001054902">
    <property type="component" value="Unassembled WGS sequence"/>
</dbReference>
<gene>
    <name evidence="2" type="ORF">CTEN210_04408</name>
</gene>
<evidence type="ECO:0000313" key="2">
    <source>
        <dbReference type="EMBL" id="GFH47932.1"/>
    </source>
</evidence>
<protein>
    <submittedName>
        <fullName evidence="2">Uncharacterized protein</fullName>
    </submittedName>
</protein>
<organism evidence="2 3">
    <name type="scientific">Chaetoceros tenuissimus</name>
    <dbReference type="NCBI Taxonomy" id="426638"/>
    <lineage>
        <taxon>Eukaryota</taxon>
        <taxon>Sar</taxon>
        <taxon>Stramenopiles</taxon>
        <taxon>Ochrophyta</taxon>
        <taxon>Bacillariophyta</taxon>
        <taxon>Coscinodiscophyceae</taxon>
        <taxon>Chaetocerotophycidae</taxon>
        <taxon>Chaetocerotales</taxon>
        <taxon>Chaetocerotaceae</taxon>
        <taxon>Chaetoceros</taxon>
    </lineage>
</organism>
<evidence type="ECO:0000256" key="1">
    <source>
        <dbReference type="SAM" id="MobiDB-lite"/>
    </source>
</evidence>
<dbReference type="AlphaFoldDB" id="A0AAD3CKW3"/>